<dbReference type="GO" id="GO:0008233">
    <property type="term" value="F:peptidase activity"/>
    <property type="evidence" value="ECO:0007669"/>
    <property type="project" value="InterPro"/>
</dbReference>
<dbReference type="STRING" id="904291.A7J15_02600"/>
<keyword evidence="4" id="KW-1185">Reference proteome</keyword>
<comment type="caution">
    <text evidence="3">The sequence shown here is derived from an EMBL/GenBank/DDBJ whole genome shotgun (WGS) entry which is preliminary data.</text>
</comment>
<protein>
    <recommendedName>
        <fullName evidence="2">D-alanyl-D-alanine carboxypeptidase-like core domain-containing protein</fullName>
    </recommendedName>
</protein>
<organism evidence="3 4">
    <name type="scientific">Microbacterium sediminis</name>
    <dbReference type="NCBI Taxonomy" id="904291"/>
    <lineage>
        <taxon>Bacteria</taxon>
        <taxon>Bacillati</taxon>
        <taxon>Actinomycetota</taxon>
        <taxon>Actinomycetes</taxon>
        <taxon>Micrococcales</taxon>
        <taxon>Microbacteriaceae</taxon>
        <taxon>Microbacterium</taxon>
    </lineage>
</organism>
<dbReference type="OrthoDB" id="3293184at2"/>
<feature type="domain" description="D-alanyl-D-alanine carboxypeptidase-like core" evidence="2">
    <location>
        <begin position="55"/>
        <end position="156"/>
    </location>
</feature>
<name>A0A1B9NFC7_9MICO</name>
<dbReference type="Pfam" id="PF02557">
    <property type="entry name" value="VanY"/>
    <property type="match status" value="1"/>
</dbReference>
<evidence type="ECO:0000256" key="1">
    <source>
        <dbReference type="SAM" id="SignalP"/>
    </source>
</evidence>
<feature type="signal peptide" evidence="1">
    <location>
        <begin position="1"/>
        <end position="25"/>
    </location>
</feature>
<dbReference type="InterPro" id="IPR009045">
    <property type="entry name" value="Zn_M74/Hedgehog-like"/>
</dbReference>
<keyword evidence="1" id="KW-0732">Signal</keyword>
<dbReference type="GO" id="GO:0006508">
    <property type="term" value="P:proteolysis"/>
    <property type="evidence" value="ECO:0007669"/>
    <property type="project" value="InterPro"/>
</dbReference>
<dbReference type="Gene3D" id="3.30.1380.10">
    <property type="match status" value="1"/>
</dbReference>
<dbReference type="SUPFAM" id="SSF55166">
    <property type="entry name" value="Hedgehog/DD-peptidase"/>
    <property type="match status" value="1"/>
</dbReference>
<gene>
    <name evidence="3" type="ORF">A7J15_02600</name>
</gene>
<dbReference type="PROSITE" id="PS51257">
    <property type="entry name" value="PROKAR_LIPOPROTEIN"/>
    <property type="match status" value="1"/>
</dbReference>
<dbReference type="InterPro" id="IPR003709">
    <property type="entry name" value="VanY-like_core_dom"/>
</dbReference>
<evidence type="ECO:0000259" key="2">
    <source>
        <dbReference type="Pfam" id="PF02557"/>
    </source>
</evidence>
<dbReference type="Proteomes" id="UP000093355">
    <property type="component" value="Unassembled WGS sequence"/>
</dbReference>
<proteinExistence type="predicted"/>
<evidence type="ECO:0000313" key="3">
    <source>
        <dbReference type="EMBL" id="OCG75305.1"/>
    </source>
</evidence>
<dbReference type="EMBL" id="LXMD01000013">
    <property type="protein sequence ID" value="OCG75305.1"/>
    <property type="molecule type" value="Genomic_DNA"/>
</dbReference>
<accession>A0A1B9NFC7</accession>
<sequence length="211" mass="22847">MIIPRTRALAALALVTLAAALTACASTASDTSGAADGVLPDGATLYEDLPGITGLDPDLLAALRQAADDAAADGIEFVVNSGWRSEALQQQLMDDAIAEHGSWEAASRWVATAHGSAHTTGDAVDIGGWDAAEWLQHHGARYDLCQIFDNEAWHFELRPGAATNGCPRMYVLRPGRQRTRWQRGQKWLERFVKATRTIARPQRGHGWPARP</sequence>
<reference evidence="3 4" key="1">
    <citation type="submission" date="2016-05" db="EMBL/GenBank/DDBJ databases">
        <authorList>
            <person name="Lavstsen T."/>
            <person name="Jespersen J.S."/>
        </authorList>
    </citation>
    <scope>NUCLEOTIDE SEQUENCE [LARGE SCALE GENOMIC DNA]</scope>
    <source>
        <strain evidence="3 4">YLB-01</strain>
    </source>
</reference>
<dbReference type="RefSeq" id="WP_067023862.1">
    <property type="nucleotide sequence ID" value="NZ_JRNY01000001.1"/>
</dbReference>
<evidence type="ECO:0000313" key="4">
    <source>
        <dbReference type="Proteomes" id="UP000093355"/>
    </source>
</evidence>
<dbReference type="CDD" id="cd14846">
    <property type="entry name" value="Peptidase_M15_like"/>
    <property type="match status" value="1"/>
</dbReference>
<feature type="chain" id="PRO_5039617836" description="D-alanyl-D-alanine carboxypeptidase-like core domain-containing protein" evidence="1">
    <location>
        <begin position="26"/>
        <end position="211"/>
    </location>
</feature>
<dbReference type="AlphaFoldDB" id="A0A1B9NFC7"/>